<dbReference type="InterPro" id="IPR011051">
    <property type="entry name" value="RmlC_Cupin_sf"/>
</dbReference>
<dbReference type="SUPFAM" id="SSF51182">
    <property type="entry name" value="RmlC-like cupins"/>
    <property type="match status" value="1"/>
</dbReference>
<keyword evidence="3" id="KW-1185">Reference proteome</keyword>
<feature type="domain" description="ChrR-like cupin" evidence="1">
    <location>
        <begin position="15"/>
        <end position="113"/>
    </location>
</feature>
<dbReference type="EMBL" id="JBHEZZ010000007">
    <property type="protein sequence ID" value="MFC1402569.1"/>
    <property type="molecule type" value="Genomic_DNA"/>
</dbReference>
<dbReference type="InterPro" id="IPR014710">
    <property type="entry name" value="RmlC-like_jellyroll"/>
</dbReference>
<evidence type="ECO:0000313" key="3">
    <source>
        <dbReference type="Proteomes" id="UP001592528"/>
    </source>
</evidence>
<name>A0ABV6UM93_9ACTN</name>
<dbReference type="RefSeq" id="WP_232242106.1">
    <property type="nucleotide sequence ID" value="NZ_JBHEZZ010000007.1"/>
</dbReference>
<dbReference type="Proteomes" id="UP001592528">
    <property type="component" value="Unassembled WGS sequence"/>
</dbReference>
<sequence>MSDGLDLKRALEFLAVESLPWSDAPGSPGVSERVLSAAPSGDGDVLTRLARWAPGLDTSAAGVIRHRYCEEVLILEGELEDLTLGTVFTAGHYACRPPGMPHGPYRTTTGCVMLEIRYRPR</sequence>
<gene>
    <name evidence="2" type="ORF">ACEZDJ_14880</name>
</gene>
<accession>A0ABV6UM93</accession>
<organism evidence="2 3">
    <name type="scientific">Streptacidiphilus cavernicola</name>
    <dbReference type="NCBI Taxonomy" id="3342716"/>
    <lineage>
        <taxon>Bacteria</taxon>
        <taxon>Bacillati</taxon>
        <taxon>Actinomycetota</taxon>
        <taxon>Actinomycetes</taxon>
        <taxon>Kitasatosporales</taxon>
        <taxon>Streptomycetaceae</taxon>
        <taxon>Streptacidiphilus</taxon>
    </lineage>
</organism>
<evidence type="ECO:0000259" key="1">
    <source>
        <dbReference type="Pfam" id="PF12973"/>
    </source>
</evidence>
<evidence type="ECO:0000313" key="2">
    <source>
        <dbReference type="EMBL" id="MFC1402569.1"/>
    </source>
</evidence>
<dbReference type="Pfam" id="PF12973">
    <property type="entry name" value="Cupin_7"/>
    <property type="match status" value="1"/>
</dbReference>
<protein>
    <submittedName>
        <fullName evidence="2">Cupin domain-containing protein</fullName>
    </submittedName>
</protein>
<proteinExistence type="predicted"/>
<reference evidence="2 3" key="1">
    <citation type="submission" date="2024-09" db="EMBL/GenBank/DDBJ databases">
        <authorList>
            <person name="Lee S.D."/>
        </authorList>
    </citation>
    <scope>NUCLEOTIDE SEQUENCE [LARGE SCALE GENOMIC DNA]</scope>
    <source>
        <strain evidence="2 3">N1-5</strain>
    </source>
</reference>
<comment type="caution">
    <text evidence="2">The sequence shown here is derived from an EMBL/GenBank/DDBJ whole genome shotgun (WGS) entry which is preliminary data.</text>
</comment>
<dbReference type="InterPro" id="IPR025979">
    <property type="entry name" value="ChrR-like_cupin_dom"/>
</dbReference>
<dbReference type="Gene3D" id="2.60.120.10">
    <property type="entry name" value="Jelly Rolls"/>
    <property type="match status" value="1"/>
</dbReference>